<organism evidence="2 3">
    <name type="scientific">Alkaliphilus flagellatus</name>
    <dbReference type="NCBI Taxonomy" id="2841507"/>
    <lineage>
        <taxon>Bacteria</taxon>
        <taxon>Bacillati</taxon>
        <taxon>Bacillota</taxon>
        <taxon>Clostridia</taxon>
        <taxon>Peptostreptococcales</taxon>
        <taxon>Natronincolaceae</taxon>
        <taxon>Alkaliphilus</taxon>
    </lineage>
</organism>
<evidence type="ECO:0000313" key="2">
    <source>
        <dbReference type="EMBL" id="MBU5677589.1"/>
    </source>
</evidence>
<reference evidence="2 3" key="1">
    <citation type="submission" date="2021-06" db="EMBL/GenBank/DDBJ databases">
        <authorList>
            <person name="Sun Q."/>
            <person name="Li D."/>
        </authorList>
    </citation>
    <scope>NUCLEOTIDE SEQUENCE [LARGE SCALE GENOMIC DNA]</scope>
    <source>
        <strain evidence="2 3">MSJ-5</strain>
    </source>
</reference>
<feature type="transmembrane region" description="Helical" evidence="1">
    <location>
        <begin position="12"/>
        <end position="34"/>
    </location>
</feature>
<name>A0ABS6G516_9FIRM</name>
<comment type="caution">
    <text evidence="2">The sequence shown here is derived from an EMBL/GenBank/DDBJ whole genome shotgun (WGS) entry which is preliminary data.</text>
</comment>
<keyword evidence="1" id="KW-0472">Membrane</keyword>
<dbReference type="EMBL" id="JAHLQK010000005">
    <property type="protein sequence ID" value="MBU5677589.1"/>
    <property type="molecule type" value="Genomic_DNA"/>
</dbReference>
<dbReference type="NCBIfam" id="TIGR02532">
    <property type="entry name" value="IV_pilin_GFxxxE"/>
    <property type="match status" value="1"/>
</dbReference>
<proteinExistence type="predicted"/>
<dbReference type="Pfam" id="PF07963">
    <property type="entry name" value="N_methyl"/>
    <property type="match status" value="1"/>
</dbReference>
<keyword evidence="1" id="KW-1133">Transmembrane helix</keyword>
<dbReference type="RefSeq" id="WP_216418436.1">
    <property type="nucleotide sequence ID" value="NZ_JAHLQK010000005.1"/>
</dbReference>
<evidence type="ECO:0000313" key="3">
    <source>
        <dbReference type="Proteomes" id="UP000779508"/>
    </source>
</evidence>
<sequence>MKELNKQKGFTLVEIIITLAVIGLVIVILSTLYVNSYKLIIYSGEKVQVVYDLQKQVEYIIGDQSYDVGESKTLHISFPNISRTISIDGKEVKFEKKYGNKKIALFYFIPYK</sequence>
<keyword evidence="1" id="KW-0812">Transmembrane</keyword>
<dbReference type="InterPro" id="IPR012902">
    <property type="entry name" value="N_methyl_site"/>
</dbReference>
<evidence type="ECO:0000256" key="1">
    <source>
        <dbReference type="SAM" id="Phobius"/>
    </source>
</evidence>
<accession>A0ABS6G516</accession>
<protein>
    <submittedName>
        <fullName evidence="2">Type II secretion system GspH family protein</fullName>
    </submittedName>
</protein>
<gene>
    <name evidence="2" type="ORF">KQI88_14290</name>
</gene>
<dbReference type="PROSITE" id="PS00409">
    <property type="entry name" value="PROKAR_NTER_METHYL"/>
    <property type="match status" value="1"/>
</dbReference>
<dbReference type="Proteomes" id="UP000779508">
    <property type="component" value="Unassembled WGS sequence"/>
</dbReference>
<keyword evidence="3" id="KW-1185">Reference proteome</keyword>